<accession>A0AAV2R6S8</accession>
<reference evidence="2 3" key="1">
    <citation type="submission" date="2024-05" db="EMBL/GenBank/DDBJ databases">
        <authorList>
            <person name="Wallberg A."/>
        </authorList>
    </citation>
    <scope>NUCLEOTIDE SEQUENCE [LARGE SCALE GENOMIC DNA]</scope>
</reference>
<evidence type="ECO:0000259" key="1">
    <source>
        <dbReference type="PROSITE" id="PS50822"/>
    </source>
</evidence>
<keyword evidence="3" id="KW-1185">Reference proteome</keyword>
<dbReference type="PANTHER" id="PTHR22891">
    <property type="entry name" value="EUKARYOTIC TRANSLATION INITIATION FACTOR 2C"/>
    <property type="match status" value="1"/>
</dbReference>
<dbReference type="SMART" id="SM00950">
    <property type="entry name" value="Piwi"/>
    <property type="match status" value="1"/>
</dbReference>
<dbReference type="InterPro" id="IPR003165">
    <property type="entry name" value="Piwi"/>
</dbReference>
<dbReference type="Gene3D" id="3.30.420.10">
    <property type="entry name" value="Ribonuclease H-like superfamily/Ribonuclease H"/>
    <property type="match status" value="1"/>
</dbReference>
<feature type="domain" description="Piwi" evidence="1">
    <location>
        <begin position="1"/>
        <end position="293"/>
    </location>
</feature>
<name>A0AAV2R6S8_MEGNR</name>
<proteinExistence type="predicted"/>
<dbReference type="SUPFAM" id="SSF53098">
    <property type="entry name" value="Ribonuclease H-like"/>
    <property type="match status" value="1"/>
</dbReference>
<dbReference type="Proteomes" id="UP001497623">
    <property type="component" value="Unassembled WGS sequence"/>
</dbReference>
<evidence type="ECO:0000313" key="3">
    <source>
        <dbReference type="Proteomes" id="UP001497623"/>
    </source>
</evidence>
<evidence type="ECO:0000313" key="2">
    <source>
        <dbReference type="EMBL" id="CAL4111914.1"/>
    </source>
</evidence>
<dbReference type="InterPro" id="IPR012337">
    <property type="entry name" value="RNaseH-like_sf"/>
</dbReference>
<organism evidence="2 3">
    <name type="scientific">Meganyctiphanes norvegica</name>
    <name type="common">Northern krill</name>
    <name type="synonym">Thysanopoda norvegica</name>
    <dbReference type="NCBI Taxonomy" id="48144"/>
    <lineage>
        <taxon>Eukaryota</taxon>
        <taxon>Metazoa</taxon>
        <taxon>Ecdysozoa</taxon>
        <taxon>Arthropoda</taxon>
        <taxon>Crustacea</taxon>
        <taxon>Multicrustacea</taxon>
        <taxon>Malacostraca</taxon>
        <taxon>Eumalacostraca</taxon>
        <taxon>Eucarida</taxon>
        <taxon>Euphausiacea</taxon>
        <taxon>Euphausiidae</taxon>
        <taxon>Meganyctiphanes</taxon>
    </lineage>
</organism>
<dbReference type="EMBL" id="CAXKWB010014845">
    <property type="protein sequence ID" value="CAL4111914.1"/>
    <property type="molecule type" value="Genomic_DNA"/>
</dbReference>
<dbReference type="FunFam" id="3.30.420.10:FF:000014">
    <property type="entry name" value="Piwi-like RNA-mediated gene silencing 1"/>
    <property type="match status" value="1"/>
</dbReference>
<dbReference type="Gene3D" id="3.40.50.2300">
    <property type="match status" value="1"/>
</dbReference>
<dbReference type="GO" id="GO:0003676">
    <property type="term" value="F:nucleic acid binding"/>
    <property type="evidence" value="ECO:0007669"/>
    <property type="project" value="InterPro"/>
</dbReference>
<feature type="non-terminal residue" evidence="2">
    <location>
        <position position="307"/>
    </location>
</feature>
<dbReference type="PROSITE" id="PS50822">
    <property type="entry name" value="PIWI"/>
    <property type="match status" value="1"/>
</dbReference>
<dbReference type="CDD" id="cd04658">
    <property type="entry name" value="Piwi_piwi-like_Euk"/>
    <property type="match status" value="1"/>
</dbReference>
<sequence length="307" mass="34655">MAVVIFPTQREDKYSAVKRLCCVELCLPSQCIISRTIGNENKLRSVTQKIALQINCKLGGELWAVKIPMQGLMICGIDVYHDPTRRGASVVGFVSSINQMLTKWYLRPPHERSAGVRVVRPLVACLVGVMSFTFPLHHSLPRSIVVYRDGVSDGALNLVEEHEVPQLATIFQNFDSYEPKLSFVVVQKRINTRVFLKTGRGMDNPVPGSIVDHTITMRSWYDFFLVSQHVRQGTVSPTHYIVVHDGGKLKVDNMQRLTYKLTHLYYNWPGTVRVPAPCQYAHKLAYLIGQNVKKVPAAGLCDKLFFL</sequence>
<comment type="caution">
    <text evidence="2">The sequence shown here is derived from an EMBL/GenBank/DDBJ whole genome shotgun (WGS) entry which is preliminary data.</text>
</comment>
<dbReference type="InterPro" id="IPR036397">
    <property type="entry name" value="RNaseH_sf"/>
</dbReference>
<dbReference type="AlphaFoldDB" id="A0AAV2R6S8"/>
<protein>
    <recommendedName>
        <fullName evidence="1">Piwi domain-containing protein</fullName>
    </recommendedName>
</protein>
<dbReference type="Pfam" id="PF02171">
    <property type="entry name" value="Piwi"/>
    <property type="match status" value="1"/>
</dbReference>
<gene>
    <name evidence="2" type="ORF">MNOR_LOCUS19744</name>
</gene>